<proteinExistence type="predicted"/>
<dbReference type="Pfam" id="PF08875">
    <property type="entry name" value="DUF1833"/>
    <property type="match status" value="1"/>
</dbReference>
<sequence length="178" mass="19448">MADFSEAMKEAFASNPRGEVILETIEFVHPSFVDDDDSPTAIRFVRDGSDLFAALEASAPVQAGQTVQFTAFPFDVVLPGFEEGQTPSLTITVDNVGREMTGQLEAATQSADPIIVIYRPYLLTDLSGPQMDPPIQMTILKATADLMKVSFTATLDDVTNVPFPRRLYTPDDFPGLVR</sequence>
<evidence type="ECO:0000313" key="2">
    <source>
        <dbReference type="Proteomes" id="UP001528850"/>
    </source>
</evidence>
<comment type="caution">
    <text evidence="1">The sequence shown here is derived from an EMBL/GenBank/DDBJ whole genome shotgun (WGS) entry which is preliminary data.</text>
</comment>
<name>A0ABT6B7T9_9GAMM</name>
<dbReference type="Proteomes" id="UP001528850">
    <property type="component" value="Unassembled WGS sequence"/>
</dbReference>
<organism evidence="1 2">
    <name type="scientific">Luteibacter sahnii</name>
    <dbReference type="NCBI Taxonomy" id="3021977"/>
    <lineage>
        <taxon>Bacteria</taxon>
        <taxon>Pseudomonadati</taxon>
        <taxon>Pseudomonadota</taxon>
        <taxon>Gammaproteobacteria</taxon>
        <taxon>Lysobacterales</taxon>
        <taxon>Rhodanobacteraceae</taxon>
        <taxon>Luteibacter</taxon>
    </lineage>
</organism>
<gene>
    <name evidence="1" type="ORF">P3W24_04025</name>
</gene>
<protein>
    <submittedName>
        <fullName evidence="1">DUF1833 family protein</fullName>
    </submittedName>
</protein>
<accession>A0ABT6B7T9</accession>
<keyword evidence="2" id="KW-1185">Reference proteome</keyword>
<evidence type="ECO:0000313" key="1">
    <source>
        <dbReference type="EMBL" id="MDF4024138.1"/>
    </source>
</evidence>
<dbReference type="InterPro" id="IPR014974">
    <property type="entry name" value="DUF1833"/>
</dbReference>
<reference evidence="1 2" key="1">
    <citation type="journal article" date="2024" name="Curr. Microbiol.">
        <title>Luteibacter sahnii sp. nov., A Novel Yellow-Colored Xanthomonadin Pigment Producing Probiotic Bacterium from Healthy Rice Seed Microbiome.</title>
        <authorList>
            <person name="Jaiswal G."/>
            <person name="Rana R."/>
            <person name="Nayak P.K."/>
            <person name="Chouhan R."/>
            <person name="Gandhi S.G."/>
            <person name="Patel H.K."/>
            <person name="Patil P.B."/>
        </authorList>
    </citation>
    <scope>NUCLEOTIDE SEQUENCE [LARGE SCALE GENOMIC DNA]</scope>
    <source>
        <strain evidence="1 2">PPL201</strain>
    </source>
</reference>
<dbReference type="EMBL" id="JARJJS010000001">
    <property type="protein sequence ID" value="MDF4024138.1"/>
    <property type="molecule type" value="Genomic_DNA"/>
</dbReference>